<protein>
    <submittedName>
        <fullName evidence="1">Predicted nuclease (RNAse H fold)</fullName>
    </submittedName>
</protein>
<accession>A0A1I0SJP3</accession>
<organism evidence="1 2">
    <name type="scientific">Rhodococcoides kroppenstedtii</name>
    <dbReference type="NCBI Taxonomy" id="293050"/>
    <lineage>
        <taxon>Bacteria</taxon>
        <taxon>Bacillati</taxon>
        <taxon>Actinomycetota</taxon>
        <taxon>Actinomycetes</taxon>
        <taxon>Mycobacteriales</taxon>
        <taxon>Nocardiaceae</taxon>
        <taxon>Rhodococcoides</taxon>
    </lineage>
</organism>
<name>A0A1I0SJP3_9NOCA</name>
<dbReference type="Pfam" id="PF04250">
    <property type="entry name" value="DUF429"/>
    <property type="match status" value="1"/>
</dbReference>
<dbReference type="OrthoDB" id="9811476at2"/>
<sequence>MRGTGSASAPPVAGVDGAAGRWVVAVLAEGAVRLHLADTPADVLRTTADCAVVGVDMPLVVPVDRTRDSEVALRAFLGPARSSLFPTPVADAVRASSYEEACAASRARTGKAISKQAWFLCRHILDWSAALGASPDRNRVVEVHPESSFRALAPEVAFGSKKRARGLAQRLTALDAVVDPAAVLEATALLDDGPALDDVLDAVAAAWSARRWRDGEALTFGRSPADRIVV</sequence>
<dbReference type="EMBL" id="FOJN01000001">
    <property type="protein sequence ID" value="SFA39735.1"/>
    <property type="molecule type" value="Genomic_DNA"/>
</dbReference>
<proteinExistence type="predicted"/>
<gene>
    <name evidence="1" type="ORF">SAMN05444374_101352</name>
</gene>
<dbReference type="AlphaFoldDB" id="A0A1I0SJP3"/>
<dbReference type="GeneID" id="85484411"/>
<dbReference type="InterPro" id="IPR007362">
    <property type="entry name" value="DUF429"/>
</dbReference>
<evidence type="ECO:0000313" key="1">
    <source>
        <dbReference type="EMBL" id="SFA39735.1"/>
    </source>
</evidence>
<reference evidence="1 2" key="1">
    <citation type="submission" date="2016-10" db="EMBL/GenBank/DDBJ databases">
        <authorList>
            <person name="de Groot N.N."/>
        </authorList>
    </citation>
    <scope>NUCLEOTIDE SEQUENCE [LARGE SCALE GENOMIC DNA]</scope>
    <source>
        <strain evidence="1 2">DSM 44908</strain>
    </source>
</reference>
<evidence type="ECO:0000313" key="2">
    <source>
        <dbReference type="Proteomes" id="UP000182054"/>
    </source>
</evidence>
<dbReference type="RefSeq" id="WP_139203718.1">
    <property type="nucleotide sequence ID" value="NZ_FOJN01000001.1"/>
</dbReference>
<dbReference type="Proteomes" id="UP000182054">
    <property type="component" value="Unassembled WGS sequence"/>
</dbReference>